<keyword evidence="6" id="KW-0156">Chromatin regulator</keyword>
<proteinExistence type="inferred from homology"/>
<comment type="similarity">
    <text evidence="6">Belongs to the BRE1 family.</text>
</comment>
<reference evidence="8" key="4">
    <citation type="submission" date="2019-03" db="UniProtKB">
        <authorList>
            <consortium name="EnsemblPlants"/>
        </authorList>
    </citation>
    <scope>IDENTIFICATION</scope>
</reference>
<organism evidence="8 9">
    <name type="scientific">Aegilops tauschii subsp. strangulata</name>
    <name type="common">Goatgrass</name>
    <dbReference type="NCBI Taxonomy" id="200361"/>
    <lineage>
        <taxon>Eukaryota</taxon>
        <taxon>Viridiplantae</taxon>
        <taxon>Streptophyta</taxon>
        <taxon>Embryophyta</taxon>
        <taxon>Tracheophyta</taxon>
        <taxon>Spermatophyta</taxon>
        <taxon>Magnoliopsida</taxon>
        <taxon>Liliopsida</taxon>
        <taxon>Poales</taxon>
        <taxon>Poaceae</taxon>
        <taxon>BOP clade</taxon>
        <taxon>Pooideae</taxon>
        <taxon>Triticodae</taxon>
        <taxon>Triticeae</taxon>
        <taxon>Triticinae</taxon>
        <taxon>Aegilops</taxon>
    </lineage>
</organism>
<evidence type="ECO:0000313" key="8">
    <source>
        <dbReference type="EnsemblPlants" id="AET3Gv21045400.22"/>
    </source>
</evidence>
<dbReference type="UniPathway" id="UPA00143"/>
<reference evidence="9" key="2">
    <citation type="journal article" date="2017" name="Nat. Plants">
        <title>The Aegilops tauschii genome reveals multiple impacts of transposons.</title>
        <authorList>
            <person name="Zhao G."/>
            <person name="Zou C."/>
            <person name="Li K."/>
            <person name="Wang K."/>
            <person name="Li T."/>
            <person name="Gao L."/>
            <person name="Zhang X."/>
            <person name="Wang H."/>
            <person name="Yang Z."/>
            <person name="Liu X."/>
            <person name="Jiang W."/>
            <person name="Mao L."/>
            <person name="Kong X."/>
            <person name="Jiao Y."/>
            <person name="Jia J."/>
        </authorList>
    </citation>
    <scope>NUCLEOTIDE SEQUENCE [LARGE SCALE GENOMIC DNA]</scope>
    <source>
        <strain evidence="9">cv. AL8/78</strain>
    </source>
</reference>
<evidence type="ECO:0000256" key="4">
    <source>
        <dbReference type="ARBA" id="ARBA00022833"/>
    </source>
</evidence>
<evidence type="ECO:0000256" key="5">
    <source>
        <dbReference type="ARBA" id="ARBA00023242"/>
    </source>
</evidence>
<comment type="pathway">
    <text evidence="6">Protein modification; protein ubiquitination.</text>
</comment>
<dbReference type="GO" id="GO:0016567">
    <property type="term" value="P:protein ubiquitination"/>
    <property type="evidence" value="ECO:0007669"/>
    <property type="project" value="UniProtKB-UniRule"/>
</dbReference>
<keyword evidence="5 6" id="KW-0539">Nucleus</keyword>
<sequence length="213" mass="23884">MLLKSNNYGKKDDNSLLEFAEEALALRRSATLALMRSLQEAIAAQQARSEYLSLALNGEKSNEDVVVALQNHNDHLKEVVGNVREAISIVKEKHKRYLDEIEAFKSSYSKELHEIKHLSGELEETMAELEESRRKLVILQLQRHGGSLMNMSGPNAVNGAVSADKSSDRNMGWGDLKDAVEEAKTLAGDRLFELHETQEDNLILSKQLEDLQV</sequence>
<evidence type="ECO:0000313" key="9">
    <source>
        <dbReference type="Proteomes" id="UP000015105"/>
    </source>
</evidence>
<keyword evidence="4 6" id="KW-0862">Zinc</keyword>
<evidence type="ECO:0000256" key="1">
    <source>
        <dbReference type="ARBA" id="ARBA00004123"/>
    </source>
</evidence>
<keyword evidence="9" id="KW-1185">Reference proteome</keyword>
<comment type="subcellular location">
    <subcellularLocation>
        <location evidence="1 6">Nucleus</location>
    </subcellularLocation>
</comment>
<dbReference type="GO" id="GO:0006325">
    <property type="term" value="P:chromatin organization"/>
    <property type="evidence" value="ECO:0007669"/>
    <property type="project" value="UniProtKB-KW"/>
</dbReference>
<keyword evidence="6 7" id="KW-0175">Coiled coil</keyword>
<keyword evidence="6" id="KW-0808">Transferase</keyword>
<dbReference type="InterPro" id="IPR013956">
    <property type="entry name" value="E3_ubiquit_lig_Bre1"/>
</dbReference>
<feature type="coiled-coil region" evidence="7">
    <location>
        <begin position="112"/>
        <end position="142"/>
    </location>
</feature>
<dbReference type="AlphaFoldDB" id="A0A453GJ75"/>
<evidence type="ECO:0000256" key="2">
    <source>
        <dbReference type="ARBA" id="ARBA00022723"/>
    </source>
</evidence>
<reference evidence="8" key="5">
    <citation type="journal article" date="2021" name="G3 (Bethesda)">
        <title>Aegilops tauschii genome assembly Aet v5.0 features greater sequence contiguity and improved annotation.</title>
        <authorList>
            <person name="Wang L."/>
            <person name="Zhu T."/>
            <person name="Rodriguez J.C."/>
            <person name="Deal K.R."/>
            <person name="Dubcovsky J."/>
            <person name="McGuire P.E."/>
            <person name="Lux T."/>
            <person name="Spannagl M."/>
            <person name="Mayer K.F.X."/>
            <person name="Baldrich P."/>
            <person name="Meyers B.C."/>
            <person name="Huo N."/>
            <person name="Gu Y.Q."/>
            <person name="Zhou H."/>
            <person name="Devos K.M."/>
            <person name="Bennetzen J.L."/>
            <person name="Unver T."/>
            <person name="Budak H."/>
            <person name="Gulick P.J."/>
            <person name="Galiba G."/>
            <person name="Kalapos B."/>
            <person name="Nelson D.R."/>
            <person name="Li P."/>
            <person name="You F.M."/>
            <person name="Luo M.C."/>
            <person name="Dvorak J."/>
        </authorList>
    </citation>
    <scope>NUCLEOTIDE SEQUENCE [LARGE SCALE GENOMIC DNA]</scope>
    <source>
        <strain evidence="8">cv. AL8/78</strain>
    </source>
</reference>
<dbReference type="GO" id="GO:0005634">
    <property type="term" value="C:nucleus"/>
    <property type="evidence" value="ECO:0007669"/>
    <property type="project" value="UniProtKB-SubCell"/>
</dbReference>
<reference evidence="8" key="3">
    <citation type="journal article" date="2017" name="Nature">
        <title>Genome sequence of the progenitor of the wheat D genome Aegilops tauschii.</title>
        <authorList>
            <person name="Luo M.C."/>
            <person name="Gu Y.Q."/>
            <person name="Puiu D."/>
            <person name="Wang H."/>
            <person name="Twardziok S.O."/>
            <person name="Deal K.R."/>
            <person name="Huo N."/>
            <person name="Zhu T."/>
            <person name="Wang L."/>
            <person name="Wang Y."/>
            <person name="McGuire P.E."/>
            <person name="Liu S."/>
            <person name="Long H."/>
            <person name="Ramasamy R.K."/>
            <person name="Rodriguez J.C."/>
            <person name="Van S.L."/>
            <person name="Yuan L."/>
            <person name="Wang Z."/>
            <person name="Xia Z."/>
            <person name="Xiao L."/>
            <person name="Anderson O.D."/>
            <person name="Ouyang S."/>
            <person name="Liang Y."/>
            <person name="Zimin A.V."/>
            <person name="Pertea G."/>
            <person name="Qi P."/>
            <person name="Bennetzen J.L."/>
            <person name="Dai X."/>
            <person name="Dawson M.W."/>
            <person name="Muller H.G."/>
            <person name="Kugler K."/>
            <person name="Rivarola-Duarte L."/>
            <person name="Spannagl M."/>
            <person name="Mayer K.F.X."/>
            <person name="Lu F.H."/>
            <person name="Bevan M.W."/>
            <person name="Leroy P."/>
            <person name="Li P."/>
            <person name="You F.M."/>
            <person name="Sun Q."/>
            <person name="Liu Z."/>
            <person name="Lyons E."/>
            <person name="Wicker T."/>
            <person name="Salzberg S.L."/>
            <person name="Devos K.M."/>
            <person name="Dvorak J."/>
        </authorList>
    </citation>
    <scope>NUCLEOTIDE SEQUENCE [LARGE SCALE GENOMIC DNA]</scope>
    <source>
        <strain evidence="8">cv. AL8/78</strain>
    </source>
</reference>
<comment type="catalytic activity">
    <reaction evidence="6">
        <text>S-ubiquitinyl-[E2 ubiquitin-conjugating enzyme]-L-cysteine + [acceptor protein]-L-lysine = [E2 ubiquitin-conjugating enzyme]-L-cysteine + N(6)-ubiquitinyl-[acceptor protein]-L-lysine.</text>
        <dbReference type="EC" id="2.3.2.27"/>
    </reaction>
</comment>
<protein>
    <recommendedName>
        <fullName evidence="6">E3 ubiquitin protein ligase</fullName>
        <ecNumber evidence="6">2.3.2.27</ecNumber>
    </recommendedName>
</protein>
<keyword evidence="3 6" id="KW-0863">Zinc-finger</keyword>
<dbReference type="EnsemblPlants" id="AET3Gv21045400.22">
    <property type="protein sequence ID" value="AET3Gv21045400.22"/>
    <property type="gene ID" value="AET3Gv21045400"/>
</dbReference>
<dbReference type="PANTHER" id="PTHR23163">
    <property type="entry name" value="RING FINGER PROTEIN-RELATED"/>
    <property type="match status" value="1"/>
</dbReference>
<accession>A0A453GJ75</accession>
<evidence type="ECO:0000256" key="7">
    <source>
        <dbReference type="SAM" id="Coils"/>
    </source>
</evidence>
<name>A0A453GJ75_AEGTS</name>
<dbReference type="EC" id="2.3.2.27" evidence="6"/>
<reference evidence="9" key="1">
    <citation type="journal article" date="2014" name="Science">
        <title>Ancient hybridizations among the ancestral genomes of bread wheat.</title>
        <authorList>
            <consortium name="International Wheat Genome Sequencing Consortium,"/>
            <person name="Marcussen T."/>
            <person name="Sandve S.R."/>
            <person name="Heier L."/>
            <person name="Spannagl M."/>
            <person name="Pfeifer M."/>
            <person name="Jakobsen K.S."/>
            <person name="Wulff B.B."/>
            <person name="Steuernagel B."/>
            <person name="Mayer K.F."/>
            <person name="Olsen O.A."/>
        </authorList>
    </citation>
    <scope>NUCLEOTIDE SEQUENCE [LARGE SCALE GENOMIC DNA]</scope>
    <source>
        <strain evidence="9">cv. AL8/78</strain>
    </source>
</reference>
<evidence type="ECO:0000256" key="3">
    <source>
        <dbReference type="ARBA" id="ARBA00022771"/>
    </source>
</evidence>
<evidence type="ECO:0000256" key="6">
    <source>
        <dbReference type="RuleBase" id="RU365038"/>
    </source>
</evidence>
<dbReference type="GO" id="GO:0033503">
    <property type="term" value="C:HULC complex"/>
    <property type="evidence" value="ECO:0007669"/>
    <property type="project" value="TreeGrafter"/>
</dbReference>
<keyword evidence="2 6" id="KW-0479">Metal-binding</keyword>
<dbReference type="Gramene" id="AET3Gv21045400.22">
    <property type="protein sequence ID" value="AET3Gv21045400.22"/>
    <property type="gene ID" value="AET3Gv21045400"/>
</dbReference>
<dbReference type="Proteomes" id="UP000015105">
    <property type="component" value="Chromosome 3D"/>
</dbReference>
<dbReference type="PANTHER" id="PTHR23163:SF8">
    <property type="entry name" value="E3 UBIQUITIN-PROTEIN LIGASE BRE1-LIKE 2"/>
    <property type="match status" value="1"/>
</dbReference>
<dbReference type="GO" id="GO:0008270">
    <property type="term" value="F:zinc ion binding"/>
    <property type="evidence" value="ECO:0007669"/>
    <property type="project" value="UniProtKB-KW"/>
</dbReference>
<dbReference type="GO" id="GO:0061630">
    <property type="term" value="F:ubiquitin protein ligase activity"/>
    <property type="evidence" value="ECO:0007669"/>
    <property type="project" value="UniProtKB-EC"/>
</dbReference>
<keyword evidence="6" id="KW-0833">Ubl conjugation pathway</keyword>